<dbReference type="GO" id="GO:0008270">
    <property type="term" value="F:zinc ion binding"/>
    <property type="evidence" value="ECO:0007669"/>
    <property type="project" value="InterPro"/>
</dbReference>
<dbReference type="Proteomes" id="UP000233524">
    <property type="component" value="Unassembled WGS sequence"/>
</dbReference>
<dbReference type="InterPro" id="IPR001138">
    <property type="entry name" value="Zn2Cys6_DnaBD"/>
</dbReference>
<dbReference type="GO" id="GO:0000981">
    <property type="term" value="F:DNA-binding transcription factor activity, RNA polymerase II-specific"/>
    <property type="evidence" value="ECO:0007669"/>
    <property type="project" value="InterPro"/>
</dbReference>
<dbReference type="InParanoid" id="A0A2N3MZF8"/>
<dbReference type="GO" id="GO:0000976">
    <property type="term" value="F:transcription cis-regulatory region binding"/>
    <property type="evidence" value="ECO:0007669"/>
    <property type="project" value="TreeGrafter"/>
</dbReference>
<feature type="domain" description="Zn(2)-C6 fungal-type" evidence="4">
    <location>
        <begin position="66"/>
        <end position="92"/>
    </location>
</feature>
<feature type="region of interest" description="Disordered" evidence="3">
    <location>
        <begin position="527"/>
        <end position="553"/>
    </location>
</feature>
<dbReference type="OrthoDB" id="25818at2759"/>
<dbReference type="Pfam" id="PF11951">
    <property type="entry name" value="Fungal_trans_2"/>
    <property type="match status" value="1"/>
</dbReference>
<gene>
    <name evidence="5" type="ORF">jhhlp_008084</name>
</gene>
<feature type="compositionally biased region" description="Polar residues" evidence="3">
    <location>
        <begin position="538"/>
        <end position="551"/>
    </location>
</feature>
<organism evidence="5 6">
    <name type="scientific">Lomentospora prolificans</name>
    <dbReference type="NCBI Taxonomy" id="41688"/>
    <lineage>
        <taxon>Eukaryota</taxon>
        <taxon>Fungi</taxon>
        <taxon>Dikarya</taxon>
        <taxon>Ascomycota</taxon>
        <taxon>Pezizomycotina</taxon>
        <taxon>Sordariomycetes</taxon>
        <taxon>Hypocreomycetidae</taxon>
        <taxon>Microascales</taxon>
        <taxon>Microascaceae</taxon>
        <taxon>Lomentospora</taxon>
    </lineage>
</organism>
<evidence type="ECO:0000313" key="6">
    <source>
        <dbReference type="Proteomes" id="UP000233524"/>
    </source>
</evidence>
<dbReference type="Pfam" id="PF00172">
    <property type="entry name" value="Zn_clus"/>
    <property type="match status" value="1"/>
</dbReference>
<dbReference type="InterPro" id="IPR036864">
    <property type="entry name" value="Zn2-C6_fun-type_DNA-bd_sf"/>
</dbReference>
<dbReference type="EMBL" id="NLAX01001584">
    <property type="protein sequence ID" value="PKS05566.1"/>
    <property type="molecule type" value="Genomic_DNA"/>
</dbReference>
<dbReference type="AlphaFoldDB" id="A0A2N3MZF8"/>
<comment type="caution">
    <text evidence="5">The sequence shown here is derived from an EMBL/GenBank/DDBJ whole genome shotgun (WGS) entry which is preliminary data.</text>
</comment>
<dbReference type="STRING" id="41688.A0A2N3MZF8"/>
<feature type="region of interest" description="Disordered" evidence="3">
    <location>
        <begin position="8"/>
        <end position="44"/>
    </location>
</feature>
<sequence>MLLYAKVATPKVPKKRSRAGCTQCKEKVHRRPSEPSLASPSMLRLVEPSSLRLQRKLQTEANSLSQKKKCNEERPACQRCAEKQLECIYEAVKPRQRKRHASREPLSPLSPVVLQRKPPHLDLAFQDVGGNFDFWADEGVTPIAETPAHSIQGNLTSDMPLGSAPTPAPGHGEMPLSPADLPLFSPTISTAFALAPYSSGPADDEEGNPDEHGVGNNATELVPLSPQYGRRDSFLLSTQQPRQQFQFSIPLNSFVSPLYSEFSDAHRHRTLVDHFSNVLARLIVLNEESGNPFQRLILPMCQSSDAVRNAVYALASAHREYRGLIGPAASASDTENSAFFYNQAIQGIAKLIERGTNGNRNELLAAIMLVVYYEVLVKEGQTNIVDGHLKGAMSILNASDESLDATGAFLERAFRFYEVIAALSFGTAPLSKDTSGGLGALRKDAANSSVDTLLGMASTLWPILHKLSTLLSLKKELEAAPASNIGPTKVSALQTEFETRAYAVDVALKRWKPNLPQQFLAMNDEEQGATGEPIGTFPTGSGNAPNTSETATAAERAHLHSVLNSALAYQHSAIVYLHRTIYGHSRNHALVQRHTHVSLTHCVATVRNGGPMGALLWPLFVAACEAVTLSDRDLASQAFLAIERRQGMINIERSWAVVQEVWRRADAAEELSKPWTGGMGGNGNGNSCIPIFKGRDLWRRISEEMGVTIVLG</sequence>
<comment type="subcellular location">
    <subcellularLocation>
        <location evidence="1">Nucleus</location>
    </subcellularLocation>
</comment>
<dbReference type="SUPFAM" id="SSF57701">
    <property type="entry name" value="Zn2/Cys6 DNA-binding domain"/>
    <property type="match status" value="1"/>
</dbReference>
<evidence type="ECO:0000256" key="2">
    <source>
        <dbReference type="ARBA" id="ARBA00023242"/>
    </source>
</evidence>
<dbReference type="InterPro" id="IPR021858">
    <property type="entry name" value="Fun_TF"/>
</dbReference>
<name>A0A2N3MZF8_9PEZI</name>
<keyword evidence="6" id="KW-1185">Reference proteome</keyword>
<protein>
    <recommendedName>
        <fullName evidence="4">Zn(2)-C6 fungal-type domain-containing protein</fullName>
    </recommendedName>
</protein>
<evidence type="ECO:0000256" key="3">
    <source>
        <dbReference type="SAM" id="MobiDB-lite"/>
    </source>
</evidence>
<dbReference type="PANTHER" id="PTHR37534">
    <property type="entry name" value="TRANSCRIPTIONAL ACTIVATOR PROTEIN UGA3"/>
    <property type="match status" value="1"/>
</dbReference>
<proteinExistence type="predicted"/>
<accession>A0A2N3MZF8</accession>
<evidence type="ECO:0000256" key="1">
    <source>
        <dbReference type="ARBA" id="ARBA00004123"/>
    </source>
</evidence>
<reference evidence="5 6" key="1">
    <citation type="journal article" date="2017" name="G3 (Bethesda)">
        <title>First Draft Genome Sequence of the Pathogenic Fungus Lomentospora prolificans (Formerly Scedosporium prolificans).</title>
        <authorList>
            <person name="Luo R."/>
            <person name="Zimin A."/>
            <person name="Workman R."/>
            <person name="Fan Y."/>
            <person name="Pertea G."/>
            <person name="Grossman N."/>
            <person name="Wear M.P."/>
            <person name="Jia B."/>
            <person name="Miller H."/>
            <person name="Casadevall A."/>
            <person name="Timp W."/>
            <person name="Zhang S.X."/>
            <person name="Salzberg S.L."/>
        </authorList>
    </citation>
    <scope>NUCLEOTIDE SEQUENCE [LARGE SCALE GENOMIC DNA]</scope>
    <source>
        <strain evidence="5 6">JHH-5317</strain>
    </source>
</reference>
<evidence type="ECO:0000313" key="5">
    <source>
        <dbReference type="EMBL" id="PKS05566.1"/>
    </source>
</evidence>
<dbReference type="PANTHER" id="PTHR37534:SF15">
    <property type="entry name" value="ZN(II)2CYS6 TRANSCRIPTION FACTOR (EUROFUNG)"/>
    <property type="match status" value="1"/>
</dbReference>
<evidence type="ECO:0000259" key="4">
    <source>
        <dbReference type="Pfam" id="PF00172"/>
    </source>
</evidence>
<dbReference type="VEuPathDB" id="FungiDB:jhhlp_008084"/>
<dbReference type="GO" id="GO:0045944">
    <property type="term" value="P:positive regulation of transcription by RNA polymerase II"/>
    <property type="evidence" value="ECO:0007669"/>
    <property type="project" value="TreeGrafter"/>
</dbReference>
<dbReference type="GO" id="GO:0005634">
    <property type="term" value="C:nucleus"/>
    <property type="evidence" value="ECO:0007669"/>
    <property type="project" value="UniProtKB-SubCell"/>
</dbReference>
<dbReference type="Gene3D" id="4.10.240.10">
    <property type="entry name" value="Zn(2)-C6 fungal-type DNA-binding domain"/>
    <property type="match status" value="1"/>
</dbReference>
<dbReference type="CDD" id="cd00067">
    <property type="entry name" value="GAL4"/>
    <property type="match status" value="1"/>
</dbReference>
<keyword evidence="2" id="KW-0539">Nucleus</keyword>